<organism evidence="1 2">
    <name type="scientific">Tolypothrix campylonemoides VB511288_2</name>
    <dbReference type="NCBI Taxonomy" id="3232311"/>
    <lineage>
        <taxon>Bacteria</taxon>
        <taxon>Bacillati</taxon>
        <taxon>Cyanobacteriota</taxon>
        <taxon>Cyanophyceae</taxon>
        <taxon>Nostocales</taxon>
        <taxon>Tolypothrichaceae</taxon>
        <taxon>Tolypothrix</taxon>
    </lineage>
</organism>
<evidence type="ECO:0000313" key="2">
    <source>
        <dbReference type="Proteomes" id="UP001629223"/>
    </source>
</evidence>
<evidence type="ECO:0000313" key="1">
    <source>
        <dbReference type="EMBL" id="MFL9815821.1"/>
    </source>
</evidence>
<comment type="caution">
    <text evidence="1">The sequence shown here is derived from an EMBL/GenBank/DDBJ whole genome shotgun (WGS) entry which is preliminary data.</text>
</comment>
<dbReference type="EMBL" id="JBFPMW010000001">
    <property type="protein sequence ID" value="MFL9815821.1"/>
    <property type="molecule type" value="Genomic_DNA"/>
</dbReference>
<proteinExistence type="predicted"/>
<name>A0ABW8X3F1_9CYAN</name>
<dbReference type="Proteomes" id="UP001629223">
    <property type="component" value="Unassembled WGS sequence"/>
</dbReference>
<accession>A0ABW8X3F1</accession>
<protein>
    <recommendedName>
        <fullName evidence="3">Transposase</fullName>
    </recommendedName>
</protein>
<keyword evidence="2" id="KW-1185">Reference proteome</keyword>
<sequence>MTQREIVDFTLPAPGFVCLRVMTRGRLASLKRRLRNMATSR</sequence>
<evidence type="ECO:0008006" key="3">
    <source>
        <dbReference type="Google" id="ProtNLM"/>
    </source>
</evidence>
<gene>
    <name evidence="1" type="ORF">AB0756_01720</name>
</gene>
<reference evidence="1 2" key="1">
    <citation type="submission" date="2024-07" db="EMBL/GenBank/DDBJ databases">
        <authorList>
            <person name="Tripathy S."/>
        </authorList>
    </citation>
    <scope>NUCLEOTIDE SEQUENCE [LARGE SCALE GENOMIC DNA]</scope>
    <source>
        <strain evidence="1 2">VB511288_2</strain>
    </source>
</reference>